<dbReference type="EMBL" id="JAQQFR010000010">
    <property type="protein sequence ID" value="MFL9879931.1"/>
    <property type="molecule type" value="Genomic_DNA"/>
</dbReference>
<evidence type="ECO:0000256" key="10">
    <source>
        <dbReference type="ARBA" id="ARBA00023002"/>
    </source>
</evidence>
<keyword evidence="10" id="KW-0560">Oxidoreductase</keyword>
<evidence type="ECO:0000313" key="19">
    <source>
        <dbReference type="Proteomes" id="UP001629214"/>
    </source>
</evidence>
<evidence type="ECO:0000313" key="18">
    <source>
        <dbReference type="EMBL" id="MFL9879931.1"/>
    </source>
</evidence>
<comment type="function">
    <text evidence="12">Cytochrome bo(3) ubiquinol terminal oxidase is the component of the aerobic respiratory chain of E.coli that predominates when cells are grown at high aeration. Has proton pump activity across the membrane in addition to electron transfer, pumping 2 protons/electron.</text>
</comment>
<protein>
    <recommendedName>
        <fullName evidence="4">Cytochrome bo(3) ubiquinol oxidase subunit 4</fullName>
    </recommendedName>
    <alternativeName>
        <fullName evidence="16">Cytochrome o ubiquinol oxidase subunit 4</fullName>
    </alternativeName>
    <alternativeName>
        <fullName evidence="13">Oxidase bo(3) subunit 4</fullName>
    </alternativeName>
    <alternativeName>
        <fullName evidence="14">Ubiquinol oxidase polypeptide IV</fullName>
    </alternativeName>
    <alternativeName>
        <fullName evidence="15">Ubiquinol oxidase subunit 4</fullName>
    </alternativeName>
</protein>
<dbReference type="Proteomes" id="UP001629214">
    <property type="component" value="Unassembled WGS sequence"/>
</dbReference>
<comment type="similarity">
    <text evidence="2">Belongs to the cytochrome c oxidase bacterial subunit 4 family.</text>
</comment>
<keyword evidence="8" id="KW-0249">Electron transport</keyword>
<name>A0ABW8ZCP2_9BURK</name>
<dbReference type="InterPro" id="IPR014210">
    <property type="entry name" value="Cyt_o_ubiqinol_oxidase_su4"/>
</dbReference>
<proteinExistence type="inferred from homology"/>
<dbReference type="Pfam" id="PF03626">
    <property type="entry name" value="COX4_pro"/>
    <property type="match status" value="1"/>
</dbReference>
<comment type="subunit">
    <text evidence="3">Heterooctamer of two A chains, two B chains, two C chains and two D chains.</text>
</comment>
<evidence type="ECO:0000256" key="15">
    <source>
        <dbReference type="ARBA" id="ARBA00031887"/>
    </source>
</evidence>
<evidence type="ECO:0000256" key="4">
    <source>
        <dbReference type="ARBA" id="ARBA00014689"/>
    </source>
</evidence>
<keyword evidence="5" id="KW-0813">Transport</keyword>
<evidence type="ECO:0000256" key="14">
    <source>
        <dbReference type="ARBA" id="ARBA00030211"/>
    </source>
</evidence>
<comment type="caution">
    <text evidence="18">The sequence shown here is derived from an EMBL/GenBank/DDBJ whole genome shotgun (WGS) entry which is preliminary data.</text>
</comment>
<accession>A0ABW8ZCP2</accession>
<evidence type="ECO:0000256" key="1">
    <source>
        <dbReference type="ARBA" id="ARBA00004651"/>
    </source>
</evidence>
<dbReference type="InterPro" id="IPR050968">
    <property type="entry name" value="Cytochrome_c_oxidase_bac_sub4"/>
</dbReference>
<dbReference type="NCBIfam" id="TIGR02847">
    <property type="entry name" value="CyoD"/>
    <property type="match status" value="1"/>
</dbReference>
<comment type="subcellular location">
    <subcellularLocation>
        <location evidence="1">Cell membrane</location>
        <topology evidence="1">Multi-pass membrane protein</topology>
    </subcellularLocation>
</comment>
<feature type="transmembrane region" description="Helical" evidence="17">
    <location>
        <begin position="39"/>
        <end position="58"/>
    </location>
</feature>
<dbReference type="PANTHER" id="PTHR36835:SF1">
    <property type="entry name" value="CYTOCHROME BO(3) UBIQUINOL OXIDASE SUBUNIT 4"/>
    <property type="match status" value="1"/>
</dbReference>
<evidence type="ECO:0000256" key="11">
    <source>
        <dbReference type="ARBA" id="ARBA00023136"/>
    </source>
</evidence>
<evidence type="ECO:0000256" key="17">
    <source>
        <dbReference type="SAM" id="Phobius"/>
    </source>
</evidence>
<sequence length="156" mass="17288">MSAPQHQSHPSHAEKYGHEDGFDVHHHDHTADHGSLKSYTIGFVLAVILTAIPFWLVMGNVIEKSSTAGFVLLGLAVVQIVVHMIYFLHMNSKSEGGWTILALIFTIMVVVIMLAGSLWVMYHLNHNMMPGMSQDLIQEAVPGSMQNMQHSMPGMK</sequence>
<dbReference type="InterPro" id="IPR005171">
    <property type="entry name" value="Cyt_c_oxidase_su4_prok"/>
</dbReference>
<reference evidence="18 19" key="1">
    <citation type="journal article" date="2024" name="Chem. Sci.">
        <title>Discovery of megapolipeptins by genome mining of a Burkholderiales bacteria collection.</title>
        <authorList>
            <person name="Paulo B.S."/>
            <person name="Recchia M.J.J."/>
            <person name="Lee S."/>
            <person name="Fergusson C.H."/>
            <person name="Romanowski S.B."/>
            <person name="Hernandez A."/>
            <person name="Krull N."/>
            <person name="Liu D.Y."/>
            <person name="Cavanagh H."/>
            <person name="Bos A."/>
            <person name="Gray C.A."/>
            <person name="Murphy B.T."/>
            <person name="Linington R.G."/>
            <person name="Eustaquio A.S."/>
        </authorList>
    </citation>
    <scope>NUCLEOTIDE SEQUENCE [LARGE SCALE GENOMIC DNA]</scope>
    <source>
        <strain evidence="18 19">RL21-008-BIB-B</strain>
    </source>
</reference>
<dbReference type="RefSeq" id="WP_408169017.1">
    <property type="nucleotide sequence ID" value="NZ_JAQQFR010000010.1"/>
</dbReference>
<feature type="transmembrane region" description="Helical" evidence="17">
    <location>
        <begin position="100"/>
        <end position="122"/>
    </location>
</feature>
<keyword evidence="9 17" id="KW-1133">Transmembrane helix</keyword>
<keyword evidence="11 17" id="KW-0472">Membrane</keyword>
<dbReference type="PANTHER" id="PTHR36835">
    <property type="entry name" value="CYTOCHROME BO(3) UBIQUINOL OXIDASE SUBUNIT 4"/>
    <property type="match status" value="1"/>
</dbReference>
<gene>
    <name evidence="18" type="primary">cyoD</name>
    <name evidence="18" type="ORF">PQR63_16140</name>
</gene>
<evidence type="ECO:0000256" key="9">
    <source>
        <dbReference type="ARBA" id="ARBA00022989"/>
    </source>
</evidence>
<evidence type="ECO:0000256" key="8">
    <source>
        <dbReference type="ARBA" id="ARBA00022982"/>
    </source>
</evidence>
<keyword evidence="7 17" id="KW-0812">Transmembrane</keyword>
<evidence type="ECO:0000256" key="12">
    <source>
        <dbReference type="ARBA" id="ARBA00025694"/>
    </source>
</evidence>
<evidence type="ECO:0000256" key="2">
    <source>
        <dbReference type="ARBA" id="ARBA00008079"/>
    </source>
</evidence>
<feature type="transmembrane region" description="Helical" evidence="17">
    <location>
        <begin position="70"/>
        <end position="88"/>
    </location>
</feature>
<evidence type="ECO:0000256" key="13">
    <source>
        <dbReference type="ARBA" id="ARBA00030071"/>
    </source>
</evidence>
<organism evidence="18 19">
    <name type="scientific">Herbaspirillum rhizosphaerae</name>
    <dbReference type="NCBI Taxonomy" id="346179"/>
    <lineage>
        <taxon>Bacteria</taxon>
        <taxon>Pseudomonadati</taxon>
        <taxon>Pseudomonadota</taxon>
        <taxon>Betaproteobacteria</taxon>
        <taxon>Burkholderiales</taxon>
        <taxon>Oxalobacteraceae</taxon>
        <taxon>Herbaspirillum</taxon>
    </lineage>
</organism>
<keyword evidence="6" id="KW-1003">Cell membrane</keyword>
<keyword evidence="19" id="KW-1185">Reference proteome</keyword>
<evidence type="ECO:0000256" key="6">
    <source>
        <dbReference type="ARBA" id="ARBA00022475"/>
    </source>
</evidence>
<evidence type="ECO:0000256" key="16">
    <source>
        <dbReference type="ARBA" id="ARBA00032185"/>
    </source>
</evidence>
<evidence type="ECO:0000256" key="5">
    <source>
        <dbReference type="ARBA" id="ARBA00022448"/>
    </source>
</evidence>
<evidence type="ECO:0000256" key="3">
    <source>
        <dbReference type="ARBA" id="ARBA00011700"/>
    </source>
</evidence>
<evidence type="ECO:0000256" key="7">
    <source>
        <dbReference type="ARBA" id="ARBA00022692"/>
    </source>
</evidence>